<dbReference type="GO" id="GO:0051119">
    <property type="term" value="F:sugar transmembrane transporter activity"/>
    <property type="evidence" value="ECO:0007669"/>
    <property type="project" value="InterPro"/>
</dbReference>
<feature type="transmembrane region" description="Helical" evidence="10">
    <location>
        <begin position="176"/>
        <end position="196"/>
    </location>
</feature>
<keyword evidence="6 10" id="KW-0812">Transmembrane</keyword>
<dbReference type="InterPro" id="IPR004316">
    <property type="entry name" value="SWEET_rpt"/>
</dbReference>
<proteinExistence type="inferred from homology"/>
<comment type="caution">
    <text evidence="11">The sequence shown here is derived from an EMBL/GenBank/DDBJ whole genome shotgun (WGS) entry which is preliminary data.</text>
</comment>
<evidence type="ECO:0000256" key="3">
    <source>
        <dbReference type="ARBA" id="ARBA00022448"/>
    </source>
</evidence>
<evidence type="ECO:0000256" key="10">
    <source>
        <dbReference type="SAM" id="Phobius"/>
    </source>
</evidence>
<evidence type="ECO:0000256" key="9">
    <source>
        <dbReference type="ARBA" id="ARBA00023136"/>
    </source>
</evidence>
<sequence>MDCKLLLSVLGIIISVGNALTPSIVIHSRRKTEDIYQVPSYYLRINHFSSISWLLYSIYLLDIGLIVVNTLTSVLTFVSIFIFAYYTSKLWEFYIQYLVGLLVVGSLCLSALIVKGLGVFCTILNVATFLANLESIQQIISTSNYTYIDLRMGFSNLISGSIWLAYGIFIQNLSLIISNAVLVAVSTVLLSFHTYYRIFRKNRAYF</sequence>
<feature type="transmembrane region" description="Helical" evidence="10">
    <location>
        <begin position="53"/>
        <end position="86"/>
    </location>
</feature>
<keyword evidence="4" id="KW-1003">Cell membrane</keyword>
<keyword evidence="9 10" id="KW-0472">Membrane</keyword>
<keyword evidence="5" id="KW-0762">Sugar transport</keyword>
<feature type="transmembrane region" description="Helical" evidence="10">
    <location>
        <begin position="152"/>
        <end position="170"/>
    </location>
</feature>
<dbReference type="PANTHER" id="PTHR10791">
    <property type="entry name" value="RAG1-ACTIVATING PROTEIN 1"/>
    <property type="match status" value="1"/>
</dbReference>
<evidence type="ECO:0000256" key="5">
    <source>
        <dbReference type="ARBA" id="ARBA00022597"/>
    </source>
</evidence>
<comment type="subcellular location">
    <subcellularLocation>
        <location evidence="1">Cell membrane</location>
        <topology evidence="1">Multi-pass membrane protein</topology>
    </subcellularLocation>
</comment>
<comment type="similarity">
    <text evidence="2">Belongs to the SWEET sugar transporter family.</text>
</comment>
<dbReference type="Pfam" id="PF03083">
    <property type="entry name" value="MtN3_slv"/>
    <property type="match status" value="2"/>
</dbReference>
<reference evidence="11 12" key="1">
    <citation type="submission" date="2016-11" db="EMBL/GenBank/DDBJ databases">
        <title>The macronuclear genome of Stentor coeruleus: a giant cell with tiny introns.</title>
        <authorList>
            <person name="Slabodnick M."/>
            <person name="Ruby J.G."/>
            <person name="Reiff S.B."/>
            <person name="Swart E.C."/>
            <person name="Gosai S."/>
            <person name="Prabakaran S."/>
            <person name="Witkowska E."/>
            <person name="Larue G.E."/>
            <person name="Fisher S."/>
            <person name="Freeman R.M."/>
            <person name="Gunawardena J."/>
            <person name="Chu W."/>
            <person name="Stover N.A."/>
            <person name="Gregory B.D."/>
            <person name="Nowacki M."/>
            <person name="Derisi J."/>
            <person name="Roy S.W."/>
            <person name="Marshall W.F."/>
            <person name="Sood P."/>
        </authorList>
    </citation>
    <scope>NUCLEOTIDE SEQUENCE [LARGE SCALE GENOMIC DNA]</scope>
    <source>
        <strain evidence="11">WM001</strain>
    </source>
</reference>
<organism evidence="11 12">
    <name type="scientific">Stentor coeruleus</name>
    <dbReference type="NCBI Taxonomy" id="5963"/>
    <lineage>
        <taxon>Eukaryota</taxon>
        <taxon>Sar</taxon>
        <taxon>Alveolata</taxon>
        <taxon>Ciliophora</taxon>
        <taxon>Postciliodesmatophora</taxon>
        <taxon>Heterotrichea</taxon>
        <taxon>Heterotrichida</taxon>
        <taxon>Stentoridae</taxon>
        <taxon>Stentor</taxon>
    </lineage>
</organism>
<accession>A0A1R2B862</accession>
<evidence type="ECO:0000313" key="11">
    <source>
        <dbReference type="EMBL" id="OMJ72951.1"/>
    </source>
</evidence>
<evidence type="ECO:0000256" key="8">
    <source>
        <dbReference type="ARBA" id="ARBA00022989"/>
    </source>
</evidence>
<keyword evidence="7" id="KW-0677">Repeat</keyword>
<evidence type="ECO:0000256" key="2">
    <source>
        <dbReference type="ARBA" id="ARBA00007809"/>
    </source>
</evidence>
<protein>
    <recommendedName>
        <fullName evidence="13">Sugar transporter SWEET1</fullName>
    </recommendedName>
</protein>
<feature type="transmembrane region" description="Helical" evidence="10">
    <location>
        <begin position="6"/>
        <end position="26"/>
    </location>
</feature>
<keyword evidence="3" id="KW-0813">Transport</keyword>
<dbReference type="OrthoDB" id="409725at2759"/>
<dbReference type="Gene3D" id="1.20.1280.290">
    <property type="match status" value="2"/>
</dbReference>
<feature type="transmembrane region" description="Helical" evidence="10">
    <location>
        <begin position="98"/>
        <end position="131"/>
    </location>
</feature>
<name>A0A1R2B862_9CILI</name>
<evidence type="ECO:0000313" key="12">
    <source>
        <dbReference type="Proteomes" id="UP000187209"/>
    </source>
</evidence>
<evidence type="ECO:0000256" key="6">
    <source>
        <dbReference type="ARBA" id="ARBA00022692"/>
    </source>
</evidence>
<dbReference type="AlphaFoldDB" id="A0A1R2B862"/>
<keyword evidence="8 10" id="KW-1133">Transmembrane helix</keyword>
<evidence type="ECO:0000256" key="7">
    <source>
        <dbReference type="ARBA" id="ARBA00022737"/>
    </source>
</evidence>
<evidence type="ECO:0000256" key="4">
    <source>
        <dbReference type="ARBA" id="ARBA00022475"/>
    </source>
</evidence>
<dbReference type="Proteomes" id="UP000187209">
    <property type="component" value="Unassembled WGS sequence"/>
</dbReference>
<dbReference type="EMBL" id="MPUH01000860">
    <property type="protein sequence ID" value="OMJ72951.1"/>
    <property type="molecule type" value="Genomic_DNA"/>
</dbReference>
<dbReference type="GO" id="GO:0005886">
    <property type="term" value="C:plasma membrane"/>
    <property type="evidence" value="ECO:0007669"/>
    <property type="project" value="UniProtKB-SubCell"/>
</dbReference>
<dbReference type="PANTHER" id="PTHR10791:SF30">
    <property type="entry name" value="SUGAR TRANSPORTER SWEET1"/>
    <property type="match status" value="1"/>
</dbReference>
<dbReference type="InterPro" id="IPR047664">
    <property type="entry name" value="SWEET"/>
</dbReference>
<evidence type="ECO:0000256" key="1">
    <source>
        <dbReference type="ARBA" id="ARBA00004651"/>
    </source>
</evidence>
<keyword evidence="12" id="KW-1185">Reference proteome</keyword>
<gene>
    <name evidence="11" type="ORF">SteCoe_28487</name>
</gene>
<evidence type="ECO:0008006" key="13">
    <source>
        <dbReference type="Google" id="ProtNLM"/>
    </source>
</evidence>